<dbReference type="OrthoDB" id="4843387at2759"/>
<dbReference type="InterPro" id="IPR036397">
    <property type="entry name" value="RNaseH_sf"/>
</dbReference>
<keyword evidence="2" id="KW-1185">Reference proteome</keyword>
<name>A0A087UB28_STEMI</name>
<protein>
    <submittedName>
        <fullName evidence="1">Transposable element Tc1 transposase</fullName>
    </submittedName>
</protein>
<proteinExistence type="predicted"/>
<accession>A0A087UB28</accession>
<organism evidence="1 2">
    <name type="scientific">Stegodyphus mimosarum</name>
    <name type="common">African social velvet spider</name>
    <dbReference type="NCBI Taxonomy" id="407821"/>
    <lineage>
        <taxon>Eukaryota</taxon>
        <taxon>Metazoa</taxon>
        <taxon>Ecdysozoa</taxon>
        <taxon>Arthropoda</taxon>
        <taxon>Chelicerata</taxon>
        <taxon>Arachnida</taxon>
        <taxon>Araneae</taxon>
        <taxon>Araneomorphae</taxon>
        <taxon>Entelegynae</taxon>
        <taxon>Eresoidea</taxon>
        <taxon>Eresidae</taxon>
        <taxon>Stegodyphus</taxon>
    </lineage>
</organism>
<dbReference type="EMBL" id="KK119061">
    <property type="protein sequence ID" value="KFM74567.1"/>
    <property type="molecule type" value="Genomic_DNA"/>
</dbReference>
<dbReference type="STRING" id="407821.A0A087UB28"/>
<dbReference type="GO" id="GO:0003676">
    <property type="term" value="F:nucleic acid binding"/>
    <property type="evidence" value="ECO:0007669"/>
    <property type="project" value="InterPro"/>
</dbReference>
<dbReference type="Gene3D" id="3.30.420.10">
    <property type="entry name" value="Ribonuclease H-like superfamily/Ribonuclease H"/>
    <property type="match status" value="1"/>
</dbReference>
<evidence type="ECO:0000313" key="1">
    <source>
        <dbReference type="EMBL" id="KFM74567.1"/>
    </source>
</evidence>
<sequence length="135" mass="15250">MDPTVCQHVAAIGDTSILKADNAQSHTAHIMLQLLEELIVQMEWPSQSSDLNPIEHVWDALWWCVAGLQPFSKTLGELRTALHHQWALLPMQFNNNIINSIRYCCQACTAVDDDHADLSDLNFISFVCPNLTDFM</sequence>
<dbReference type="Proteomes" id="UP000054359">
    <property type="component" value="Unassembled WGS sequence"/>
</dbReference>
<feature type="non-terminal residue" evidence="1">
    <location>
        <position position="135"/>
    </location>
</feature>
<gene>
    <name evidence="1" type="ORF">X975_11448</name>
</gene>
<dbReference type="AlphaFoldDB" id="A0A087UB28"/>
<evidence type="ECO:0000313" key="2">
    <source>
        <dbReference type="Proteomes" id="UP000054359"/>
    </source>
</evidence>
<reference evidence="1 2" key="1">
    <citation type="submission" date="2013-11" db="EMBL/GenBank/DDBJ databases">
        <title>Genome sequencing of Stegodyphus mimosarum.</title>
        <authorList>
            <person name="Bechsgaard J."/>
        </authorList>
    </citation>
    <scope>NUCLEOTIDE SEQUENCE [LARGE SCALE GENOMIC DNA]</scope>
</reference>